<dbReference type="EnsemblPlants" id="AVESA.00010b.r2.1AG0022120.1">
    <property type="protein sequence ID" value="AVESA.00010b.r2.1AG0022120.1.CDS"/>
    <property type="gene ID" value="AVESA.00010b.r2.1AG0022120"/>
</dbReference>
<reference evidence="1" key="1">
    <citation type="submission" date="2021-05" db="EMBL/GenBank/DDBJ databases">
        <authorList>
            <person name="Scholz U."/>
            <person name="Mascher M."/>
            <person name="Fiebig A."/>
        </authorList>
    </citation>
    <scope>NUCLEOTIDE SEQUENCE [LARGE SCALE GENOMIC DNA]</scope>
</reference>
<dbReference type="Proteomes" id="UP001732700">
    <property type="component" value="Chromosome 1A"/>
</dbReference>
<keyword evidence="2" id="KW-1185">Reference proteome</keyword>
<organism evidence="1 2">
    <name type="scientific">Avena sativa</name>
    <name type="common">Oat</name>
    <dbReference type="NCBI Taxonomy" id="4498"/>
    <lineage>
        <taxon>Eukaryota</taxon>
        <taxon>Viridiplantae</taxon>
        <taxon>Streptophyta</taxon>
        <taxon>Embryophyta</taxon>
        <taxon>Tracheophyta</taxon>
        <taxon>Spermatophyta</taxon>
        <taxon>Magnoliopsida</taxon>
        <taxon>Liliopsida</taxon>
        <taxon>Poales</taxon>
        <taxon>Poaceae</taxon>
        <taxon>BOP clade</taxon>
        <taxon>Pooideae</taxon>
        <taxon>Poodae</taxon>
        <taxon>Poeae</taxon>
        <taxon>Poeae Chloroplast Group 1 (Aveneae type)</taxon>
        <taxon>Aveninae</taxon>
        <taxon>Avena</taxon>
    </lineage>
</organism>
<name>A0ACD5TAX4_AVESA</name>
<sequence>MADDGASGASGSTAGDSESTAIEINIKTLESQVHKLRVQKSETVLNLKEKIVDVAGIPVDQQRLIFRGRVLKDDHLLSEYHLEDGYTLHLVARRAAEGQPSSGTSEENTQANVNAVENGAMLGDYMSRTVRDILGSLGLGMPGGVANATFSVPLNTAPNGATTNGRTQPGNPPPPGFSILNHQIHVSQLQPGGAIPRNMVIPDSMTTLLEYMNRMDQVLQNNGVPSVDSNANAQQPPRSDDAYLNQRFPSPEVLVSVVERAQQVLGGSASSALSHLAERIQRDAATADTSTRSQIQNESAQLGVAMQHLGAMLLELGRTMMMLRMGASPANAFVNAGSAVYINPTGPNPIMVQPSYQSAPHFGVSSIPVLSGVSGPFSIVDPSRTSGGASATSAPSVGSTTASATTTGGDRQNVERTQGGNTPANSTHGLPPRTTVAAIPGILARSSGPSNVLGVILPVQRRGQVAAPNQSTVSQGSQNAVGNGSQPNSTYVVPQAAPVGAANIASIVAQITAEVANALAANPPGMVSSSTVPQGSQNAVGNGSQPNSTYVVPQAASGGAINISSIVAQISAQVANALAANPPGMVSSSVPNTAAQGPHPTANNGAGAVSSATSGNTQLQNELPVSPHGQTLPTVQSHVTGTGTLYSNTSDTNLTPQDSSTVNASRVDTSQQHSQMENTDVGNIATHSRELPAASLAGQLTDTCTGDVPLSMSAESSESKNKLSDGGTGESTKPSGSGRSGPLGLGGGLQPKRRTRVAKPSETSGDSGEALDNSSVARSQEAVLMGQQALRALVSRSTNASNGSVSNPHPASLMPQAAAAGQPPRRPGGDAQVDIGSMLSSVLNSPVFGNLMSNVAAQTGLESPADVRNIMEDLTQNPAVMDTLSSMVQSVDGPRRGQGGFDLSRMMQQMMPVVNQVLGGVAARPSGTETGDSRLQPRQNDREVSDAVDARSSQIDLHEACERIRQCDPPEDILGAVLETAAQAYGEDESIQFMLEDLANDPELADDYLKLLLEQVGERVESESETKQQS</sequence>
<evidence type="ECO:0000313" key="2">
    <source>
        <dbReference type="Proteomes" id="UP001732700"/>
    </source>
</evidence>
<accession>A0ACD5TAX4</accession>
<proteinExistence type="predicted"/>
<reference evidence="1" key="2">
    <citation type="submission" date="2025-09" db="UniProtKB">
        <authorList>
            <consortium name="EnsemblPlants"/>
        </authorList>
    </citation>
    <scope>IDENTIFICATION</scope>
</reference>
<protein>
    <submittedName>
        <fullName evidence="1">Uncharacterized protein</fullName>
    </submittedName>
</protein>
<evidence type="ECO:0000313" key="1">
    <source>
        <dbReference type="EnsemblPlants" id="AVESA.00010b.r2.1AG0022120.1.CDS"/>
    </source>
</evidence>